<evidence type="ECO:0000313" key="3">
    <source>
        <dbReference type="Proteomes" id="UP000315833"/>
    </source>
</evidence>
<reference evidence="2" key="2">
    <citation type="journal article" date="2023" name="Nat. Commun.">
        <title>Identification of a novel Human Milk Oligosaccharides utilization cluster in the infant gut commensal Bacteroides dorei.</title>
        <authorList>
            <person name="Kijner S."/>
            <person name="Ennis D."/>
            <person name="Shmorak S."/>
            <person name="Florentin A."/>
            <person name="Yassour M."/>
        </authorList>
    </citation>
    <scope>NUCLEOTIDE SEQUENCE</scope>
    <source>
        <strain evidence="2">2</strain>
    </source>
</reference>
<evidence type="ECO:0000313" key="1">
    <source>
        <dbReference type="EMBL" id="TWV68859.1"/>
    </source>
</evidence>
<evidence type="ECO:0000313" key="2">
    <source>
        <dbReference type="EMBL" id="WHX09793.1"/>
    </source>
</evidence>
<dbReference type="EMBL" id="VOIF01000019">
    <property type="protein sequence ID" value="TWV68859.1"/>
    <property type="molecule type" value="Genomic_DNA"/>
</dbReference>
<dbReference type="EMBL" id="CP126056">
    <property type="protein sequence ID" value="WHX09793.1"/>
    <property type="molecule type" value="Genomic_DNA"/>
</dbReference>
<dbReference type="Proteomes" id="UP001177934">
    <property type="component" value="Chromosome"/>
</dbReference>
<accession>A0A5C6L0A5</accession>
<dbReference type="AlphaFoldDB" id="A0A5C6L0A5"/>
<dbReference type="Proteomes" id="UP000315833">
    <property type="component" value="Unassembled WGS sequence"/>
</dbReference>
<dbReference type="RefSeq" id="WP_146265102.1">
    <property type="nucleotide sequence ID" value="NZ_VOIF01000019.1"/>
</dbReference>
<proteinExistence type="predicted"/>
<protein>
    <submittedName>
        <fullName evidence="1">Uncharacterized protein</fullName>
    </submittedName>
</protein>
<gene>
    <name evidence="1" type="ORF">FSA04_15250</name>
    <name evidence="2" type="ORF">QNN11_21730</name>
</gene>
<name>A0A5C6L0A5_9BACT</name>
<reference evidence="1 3" key="1">
    <citation type="submission" date="2019-07" db="EMBL/GenBank/DDBJ databases">
        <title>Genome sequencing of Bacteroides dorei iSURF_12.</title>
        <authorList>
            <person name="Sevigny J.L."/>
            <person name="Ruoff K.L."/>
            <person name="Price C.E."/>
            <person name="Valls R.A."/>
            <person name="O'Toole G.A."/>
        </authorList>
    </citation>
    <scope>NUCLEOTIDE SEQUENCE [LARGE SCALE GENOMIC DNA]</scope>
    <source>
        <strain evidence="1 3">ANK132K_1B</strain>
    </source>
</reference>
<sequence length="258" mass="30920">MKKKTPATFGDRLINFHLPDAWHKLEQWQLRYVCYIMTRFDPVTAKTYIFVRLLGITVLRRQEDGWVCSVRNGWKKVRFFVHSWQVQSFLHMLDFIERPGDMPFCLWRIGRFRSVDARLHDVPFKEYVSIENYYQGFLRTRDNALLRSMAILLYVDRKGRHPRRFNPSEEELLSVFLWIASVKNHFTKCFPYLFRPPEQLEGEAFNMLELVNAEIRALTGGDITKEREVLQMDCWRALTELNEKAREAQELQQRYGCK</sequence>
<organism evidence="1 3">
    <name type="scientific">Phocaeicola dorei</name>
    <dbReference type="NCBI Taxonomy" id="357276"/>
    <lineage>
        <taxon>Bacteria</taxon>
        <taxon>Pseudomonadati</taxon>
        <taxon>Bacteroidota</taxon>
        <taxon>Bacteroidia</taxon>
        <taxon>Bacteroidales</taxon>
        <taxon>Bacteroidaceae</taxon>
        <taxon>Phocaeicola</taxon>
    </lineage>
</organism>